<dbReference type="STRING" id="710696.Intca_3452"/>
<organism evidence="3 4">
    <name type="scientific">Intrasporangium calvum (strain ATCC 23552 / DSM 43043 / JCM 3097 / NBRC 12989 / NCIMB 10167 / NRRL B-3866 / 7 KIP)</name>
    <dbReference type="NCBI Taxonomy" id="710696"/>
    <lineage>
        <taxon>Bacteria</taxon>
        <taxon>Bacillati</taxon>
        <taxon>Actinomycetota</taxon>
        <taxon>Actinomycetes</taxon>
        <taxon>Micrococcales</taxon>
        <taxon>Intrasporangiaceae</taxon>
        <taxon>Intrasporangium</taxon>
    </lineage>
</organism>
<dbReference type="Gene3D" id="3.90.76.10">
    <property type="entry name" value="Dipeptide-binding Protein, Domain 1"/>
    <property type="match status" value="1"/>
</dbReference>
<feature type="signal peptide" evidence="1">
    <location>
        <begin position="1"/>
        <end position="21"/>
    </location>
</feature>
<dbReference type="Gene3D" id="3.40.190.10">
    <property type="entry name" value="Periplasmic binding protein-like II"/>
    <property type="match status" value="1"/>
</dbReference>
<dbReference type="HOGENOM" id="CLU_017028_0_3_11"/>
<dbReference type="GO" id="GO:0042597">
    <property type="term" value="C:periplasmic space"/>
    <property type="evidence" value="ECO:0007669"/>
    <property type="project" value="UniProtKB-ARBA"/>
</dbReference>
<evidence type="ECO:0000259" key="2">
    <source>
        <dbReference type="Pfam" id="PF00496"/>
    </source>
</evidence>
<dbReference type="RefSeq" id="WP_013494243.1">
    <property type="nucleotide sequence ID" value="NC_014830.1"/>
</dbReference>
<dbReference type="GO" id="GO:0043190">
    <property type="term" value="C:ATP-binding cassette (ABC) transporter complex"/>
    <property type="evidence" value="ECO:0007669"/>
    <property type="project" value="InterPro"/>
</dbReference>
<dbReference type="SUPFAM" id="SSF53850">
    <property type="entry name" value="Periplasmic binding protein-like II"/>
    <property type="match status" value="1"/>
</dbReference>
<dbReference type="PANTHER" id="PTHR30290">
    <property type="entry name" value="PERIPLASMIC BINDING COMPONENT OF ABC TRANSPORTER"/>
    <property type="match status" value="1"/>
</dbReference>
<dbReference type="GO" id="GO:0015833">
    <property type="term" value="P:peptide transport"/>
    <property type="evidence" value="ECO:0007669"/>
    <property type="project" value="TreeGrafter"/>
</dbReference>
<dbReference type="InterPro" id="IPR039424">
    <property type="entry name" value="SBP_5"/>
</dbReference>
<dbReference type="PANTHER" id="PTHR30290:SF83">
    <property type="entry name" value="ABC TRANSPORTER SUBSTRATE-BINDING PROTEIN"/>
    <property type="match status" value="1"/>
</dbReference>
<reference evidence="3 4" key="1">
    <citation type="journal article" date="2010" name="Stand. Genomic Sci.">
        <title>Complete genome sequence of Intrasporangium calvum type strain (7 KIP).</title>
        <authorList>
            <person name="Del Rio T.G."/>
            <person name="Chertkov O."/>
            <person name="Yasawong M."/>
            <person name="Lucas S."/>
            <person name="Deshpande S."/>
            <person name="Cheng J.F."/>
            <person name="Detter C."/>
            <person name="Tapia R."/>
            <person name="Han C."/>
            <person name="Goodwin L."/>
            <person name="Pitluck S."/>
            <person name="Liolios K."/>
            <person name="Ivanova N."/>
            <person name="Mavromatis K."/>
            <person name="Pati A."/>
            <person name="Chen A."/>
            <person name="Palaniappan K."/>
            <person name="Land M."/>
            <person name="Hauser L."/>
            <person name="Chang Y.J."/>
            <person name="Jeffries C.D."/>
            <person name="Rohde M."/>
            <person name="Pukall R."/>
            <person name="Sikorski J."/>
            <person name="Goker M."/>
            <person name="Woyke T."/>
            <person name="Bristow J."/>
            <person name="Eisen J.A."/>
            <person name="Markowitz V."/>
            <person name="Hugenholtz P."/>
            <person name="Kyrpides N.C."/>
            <person name="Klenk H.P."/>
            <person name="Lapidus A."/>
        </authorList>
    </citation>
    <scope>NUCLEOTIDE SEQUENCE [LARGE SCALE GENOMIC DNA]</scope>
    <source>
        <strain evidence="4">ATCC 23552 / DSM 43043 / JCM 3097 / NBRC 12989 / 7 KIP</strain>
    </source>
</reference>
<dbReference type="Pfam" id="PF00496">
    <property type="entry name" value="SBP_bac_5"/>
    <property type="match status" value="1"/>
</dbReference>
<sequence length="555" mass="60543">MKVRRSATIAVATAMTMMAVAACSSSSETPTPGTTNGGTGAATGAQGGDLRIYASEPAFLLPTAGDDEPSILVIRQLYRGLVKYNAETGEAEMDLAESIESSDQKNWTVKLKPGYTFENGEPVNSDAFIRAWNYAAYSPNAQNNAYFMSRIAGIDDMTSSDPDGDGPKTAPEPKAKELSGLKKVSDTEFTVELSEPFAAFPVTMGYSGFFPMADACIKDTKVCNETPIGNGPYKIDGKWEHNVGVTLVRSDTWKGDEKGMADKLSYKIYADVDAGYAAYQAGEIDVMYTIPPARYKEAKAQYGDLMYEAPGDSFTYVGLPLYRDEYKDKRVRQALSLAIDRQPIIDAVFDGRFTAATGFVAPTFEGFRPDVCKYCKQDVAKAKQLLQEAGGWKSGKMTLWANAGAGHEKWLQAVGDQIKAALGIDYDIRVNLQFPEYLATADAKKFTGPFRLGWGPDYPVIETYLKPLYGTGASSNNSTYANPDFDKLITEGDSAANVEEAIAKYQAAEDILGEDIPVIPMWFSKTAALYSSNVDKFVWNKISDAEYGKITLKQK</sequence>
<dbReference type="InterPro" id="IPR000914">
    <property type="entry name" value="SBP_5_dom"/>
</dbReference>
<dbReference type="AlphaFoldDB" id="E6SFX7"/>
<feature type="chain" id="PRO_5003209108" evidence="1">
    <location>
        <begin position="22"/>
        <end position="555"/>
    </location>
</feature>
<feature type="domain" description="Solute-binding protein family 5" evidence="2">
    <location>
        <begin position="92"/>
        <end position="475"/>
    </location>
</feature>
<dbReference type="GO" id="GO:1904680">
    <property type="term" value="F:peptide transmembrane transporter activity"/>
    <property type="evidence" value="ECO:0007669"/>
    <property type="project" value="TreeGrafter"/>
</dbReference>
<dbReference type="EMBL" id="CP002343">
    <property type="protein sequence ID" value="ADU49931.1"/>
    <property type="molecule type" value="Genomic_DNA"/>
</dbReference>
<evidence type="ECO:0000313" key="4">
    <source>
        <dbReference type="Proteomes" id="UP000008914"/>
    </source>
</evidence>
<dbReference type="eggNOG" id="COG4166">
    <property type="taxonomic scope" value="Bacteria"/>
</dbReference>
<dbReference type="Gene3D" id="3.10.105.10">
    <property type="entry name" value="Dipeptide-binding Protein, Domain 3"/>
    <property type="match status" value="1"/>
</dbReference>
<evidence type="ECO:0000313" key="3">
    <source>
        <dbReference type="EMBL" id="ADU49931.1"/>
    </source>
</evidence>
<accession>E6SFX7</accession>
<dbReference type="CDD" id="cd00995">
    <property type="entry name" value="PBP2_NikA_DppA_OppA_like"/>
    <property type="match status" value="1"/>
</dbReference>
<dbReference type="PIRSF" id="PIRSF002741">
    <property type="entry name" value="MppA"/>
    <property type="match status" value="1"/>
</dbReference>
<dbReference type="KEGG" id="ica:Intca_3452"/>
<dbReference type="PROSITE" id="PS51257">
    <property type="entry name" value="PROKAR_LIPOPROTEIN"/>
    <property type="match status" value="1"/>
</dbReference>
<name>E6SFX7_INTC7</name>
<keyword evidence="1" id="KW-0732">Signal</keyword>
<gene>
    <name evidence="3" type="ordered locus">Intca_3452</name>
</gene>
<dbReference type="Proteomes" id="UP000008914">
    <property type="component" value="Chromosome"/>
</dbReference>
<keyword evidence="4" id="KW-1185">Reference proteome</keyword>
<evidence type="ECO:0000256" key="1">
    <source>
        <dbReference type="SAM" id="SignalP"/>
    </source>
</evidence>
<dbReference type="InterPro" id="IPR030678">
    <property type="entry name" value="Peptide/Ni-bd"/>
</dbReference>
<protein>
    <submittedName>
        <fullName evidence="3">Extracellular solute-binding protein family 5</fullName>
    </submittedName>
</protein>
<proteinExistence type="predicted"/>